<dbReference type="FunFam" id="1.20.1260.10:FF:000012">
    <property type="entry name" value="1,2-phenylacetyl-CoA epoxidase, subunit C"/>
    <property type="match status" value="1"/>
</dbReference>
<keyword evidence="3" id="KW-1185">Reference proteome</keyword>
<dbReference type="PANTHER" id="PTHR30458">
    <property type="entry name" value="PHENYLACETIC ACID DEGRADATION PROTEIN PAA"/>
    <property type="match status" value="1"/>
</dbReference>
<evidence type="ECO:0000313" key="2">
    <source>
        <dbReference type="EMBL" id="AMW06595.1"/>
    </source>
</evidence>
<dbReference type="InterPro" id="IPR011882">
    <property type="entry name" value="PaaC"/>
</dbReference>
<dbReference type="PIRSF" id="PIRSF037834">
    <property type="entry name" value="PA_CoA_Oase3"/>
    <property type="match status" value="1"/>
</dbReference>
<dbReference type="eggNOG" id="COG3396">
    <property type="taxonomic scope" value="Bacteria"/>
</dbReference>
<sequence>MANPLAEYLQRLGDDRLVLGHRLSEWCGHAPILEEDIALSNMALDLIGHATSILALAGAVEGQGRDEDALAFFRDGTAFRNALLVEQPNGDFAVTLVRQFLFDAYSVLLWDQLSHCGHEGLAAIAAKSLKEDKYHLRHSSEWVVRLGDGTDESHARTQRALDTLWKYTAELFERDAVDDAVAAMGIAVDTAALRSLWDGLVNDVLQRATLTRPPETGPRRGGRTGRHSEHLGHMLATMQSVARAHPGARW</sequence>
<dbReference type="GO" id="GO:0010124">
    <property type="term" value="P:phenylacetate catabolic process"/>
    <property type="evidence" value="ECO:0007669"/>
    <property type="project" value="InterPro"/>
</dbReference>
<proteinExistence type="predicted"/>
<dbReference type="InterPro" id="IPR007814">
    <property type="entry name" value="PaaA_PaaC"/>
</dbReference>
<feature type="region of interest" description="Disordered" evidence="1">
    <location>
        <begin position="208"/>
        <end position="227"/>
    </location>
</feature>
<dbReference type="STRING" id="1379270.GEMMAAP_05925"/>
<dbReference type="InterPro" id="IPR012347">
    <property type="entry name" value="Ferritin-like"/>
</dbReference>
<dbReference type="AlphaFoldDB" id="A0A143BPU5"/>
<gene>
    <name evidence="2" type="ORF">GEMMAAP_05925</name>
</gene>
<dbReference type="InterPro" id="IPR009078">
    <property type="entry name" value="Ferritin-like_SF"/>
</dbReference>
<dbReference type="SUPFAM" id="SSF47240">
    <property type="entry name" value="Ferritin-like"/>
    <property type="match status" value="1"/>
</dbReference>
<reference evidence="2 3" key="2">
    <citation type="journal article" date="2016" name="Environ. Microbiol. Rep.">
        <title>Metagenomic evidence for the presence of phototrophic Gemmatimonadetes bacteria in diverse environments.</title>
        <authorList>
            <person name="Zeng Y."/>
            <person name="Baumbach J."/>
            <person name="Barbosa E.G."/>
            <person name="Azevedo V."/>
            <person name="Zhang C."/>
            <person name="Koblizek M."/>
        </authorList>
    </citation>
    <scope>NUCLEOTIDE SEQUENCE [LARGE SCALE GENOMIC DNA]</scope>
    <source>
        <strain evidence="2 3">AP64</strain>
    </source>
</reference>
<name>A0A143BPU5_9BACT</name>
<accession>A0A143BPU5</accession>
<dbReference type="KEGG" id="gph:GEMMAAP_05925"/>
<dbReference type="Pfam" id="PF05138">
    <property type="entry name" value="PaaA_PaaC"/>
    <property type="match status" value="1"/>
</dbReference>
<dbReference type="InterPro" id="IPR052703">
    <property type="entry name" value="Aromatic_CoA_ox/epox"/>
</dbReference>
<protein>
    <submittedName>
        <fullName evidence="2">Phenylacetic acid degradation protein</fullName>
    </submittedName>
</protein>
<evidence type="ECO:0000313" key="3">
    <source>
        <dbReference type="Proteomes" id="UP000076404"/>
    </source>
</evidence>
<evidence type="ECO:0000256" key="1">
    <source>
        <dbReference type="SAM" id="MobiDB-lite"/>
    </source>
</evidence>
<dbReference type="EMBL" id="CP011454">
    <property type="protein sequence ID" value="AMW06595.1"/>
    <property type="molecule type" value="Genomic_DNA"/>
</dbReference>
<dbReference type="Proteomes" id="UP000076404">
    <property type="component" value="Chromosome"/>
</dbReference>
<dbReference type="PANTHER" id="PTHR30458:SF0">
    <property type="entry name" value="1,2-PHENYLACETYL-COA EPOXIDASE, SUBUNIT C"/>
    <property type="match status" value="1"/>
</dbReference>
<dbReference type="Gene3D" id="1.20.1260.10">
    <property type="match status" value="1"/>
</dbReference>
<organism evidence="2 3">
    <name type="scientific">Gemmatimonas phototrophica</name>
    <dbReference type="NCBI Taxonomy" id="1379270"/>
    <lineage>
        <taxon>Bacteria</taxon>
        <taxon>Pseudomonadati</taxon>
        <taxon>Gemmatimonadota</taxon>
        <taxon>Gemmatimonadia</taxon>
        <taxon>Gemmatimonadales</taxon>
        <taxon>Gemmatimonadaceae</taxon>
        <taxon>Gemmatimonas</taxon>
    </lineage>
</organism>
<dbReference type="NCBIfam" id="TIGR02158">
    <property type="entry name" value="PA_CoA_Oxy3"/>
    <property type="match status" value="1"/>
</dbReference>
<reference evidence="2 3" key="1">
    <citation type="journal article" date="2014" name="Proc. Natl. Acad. Sci. U.S.A.">
        <title>Functional type 2 photosynthetic reaction centers found in the rare bacterial phylum Gemmatimonadetes.</title>
        <authorList>
            <person name="Zeng Y."/>
            <person name="Feng F."/>
            <person name="Medova H."/>
            <person name="Dean J."/>
            <person name="Koblizek M."/>
        </authorList>
    </citation>
    <scope>NUCLEOTIDE SEQUENCE [LARGE SCALE GENOMIC DNA]</scope>
    <source>
        <strain evidence="2 3">AP64</strain>
    </source>
</reference>
<dbReference type="GO" id="GO:0005829">
    <property type="term" value="C:cytosol"/>
    <property type="evidence" value="ECO:0007669"/>
    <property type="project" value="TreeGrafter"/>
</dbReference>